<dbReference type="PANTHER" id="PTHR23359">
    <property type="entry name" value="NUCLEOTIDE KINASE"/>
    <property type="match status" value="1"/>
</dbReference>
<comment type="caution">
    <text evidence="3">The sequence shown here is derived from an EMBL/GenBank/DDBJ whole genome shotgun (WGS) entry which is preliminary data.</text>
</comment>
<dbReference type="Pfam" id="PF00406">
    <property type="entry name" value="ADK"/>
    <property type="match status" value="1"/>
</dbReference>
<dbReference type="GO" id="GO:0005524">
    <property type="term" value="F:ATP binding"/>
    <property type="evidence" value="ECO:0007669"/>
    <property type="project" value="UniProtKB-UniRule"/>
</dbReference>
<feature type="binding site" evidence="2">
    <location>
        <position position="93"/>
    </location>
    <ligand>
        <name>AMP</name>
        <dbReference type="ChEBI" id="CHEBI:456215"/>
    </ligand>
</feature>
<accession>A0A9D1E0W1</accession>
<organism evidence="3 4">
    <name type="scientific">Candidatus Coprenecus avistercoris</name>
    <dbReference type="NCBI Taxonomy" id="2840730"/>
    <lineage>
        <taxon>Bacteria</taxon>
        <taxon>Pseudomonadati</taxon>
        <taxon>Bacteroidota</taxon>
        <taxon>Bacteroidia</taxon>
        <taxon>Bacteroidales</taxon>
        <taxon>Rikenellaceae</taxon>
        <taxon>Rikenellaceae incertae sedis</taxon>
        <taxon>Candidatus Coprenecus</taxon>
    </lineage>
</organism>
<gene>
    <name evidence="2" type="primary">adk</name>
    <name evidence="3" type="ORF">IAC94_03940</name>
</gene>
<dbReference type="NCBIfam" id="NF011100">
    <property type="entry name" value="PRK14527.1"/>
    <property type="match status" value="1"/>
</dbReference>
<sequence length="189" mass="21075">MKYYILFGPPGAGKGTQAKQIVEKYHYLHLSTGDLLRQEMAAGTELGKKAAELINRGDLVPDEVVEGMIRNKIASNRDVAGFLFDGFPRTIAQAEALDAMLTEFGGKVDAVLSLTLPDELVYERILHRAQIEGRKDDTDRSIIENRIATYHDKTEPLITYYKGHGNYREIEGNDTIENVFAALCGILDE</sequence>
<dbReference type="GO" id="GO:0005737">
    <property type="term" value="C:cytoplasm"/>
    <property type="evidence" value="ECO:0007669"/>
    <property type="project" value="UniProtKB-SubCell"/>
</dbReference>
<dbReference type="EMBL" id="DVHI01000050">
    <property type="protein sequence ID" value="HIR62660.1"/>
    <property type="molecule type" value="Genomic_DNA"/>
</dbReference>
<dbReference type="HAMAP" id="MF_00235">
    <property type="entry name" value="Adenylate_kinase_Adk"/>
    <property type="match status" value="1"/>
</dbReference>
<keyword evidence="2 3" id="KW-0418">Kinase</keyword>
<comment type="pathway">
    <text evidence="2">Purine metabolism; AMP biosynthesis via salvage pathway; AMP from ADP: step 1/1.</text>
</comment>
<reference evidence="3" key="1">
    <citation type="submission" date="2020-10" db="EMBL/GenBank/DDBJ databases">
        <authorList>
            <person name="Gilroy R."/>
        </authorList>
    </citation>
    <scope>NUCLEOTIDE SEQUENCE</scope>
    <source>
        <strain evidence="3">ChiHjej13B12-12457</strain>
    </source>
</reference>
<comment type="caution">
    <text evidence="2">Lacks conserved residue(s) required for the propagation of feature annotation.</text>
</comment>
<comment type="domain">
    <text evidence="2">Consists of three domains, a large central CORE domain and two small peripheral domains, NMPbind and LID, which undergo movements during catalysis. The LID domain closes over the site of phosphoryl transfer upon ATP binding. Assembling and dissambling the active center during each catalytic cycle provides an effective means to prevent ATP hydrolysis.</text>
</comment>
<feature type="binding site" evidence="2">
    <location>
        <begin position="58"/>
        <end position="60"/>
    </location>
    <ligand>
        <name>AMP</name>
        <dbReference type="ChEBI" id="CHEBI:456215"/>
    </ligand>
</feature>
<dbReference type="GO" id="GO:0044209">
    <property type="term" value="P:AMP salvage"/>
    <property type="evidence" value="ECO:0007669"/>
    <property type="project" value="UniProtKB-UniRule"/>
</dbReference>
<dbReference type="NCBIfam" id="NF001381">
    <property type="entry name" value="PRK00279.1-3"/>
    <property type="match status" value="1"/>
</dbReference>
<comment type="subunit">
    <text evidence="2">Monomer.</text>
</comment>
<feature type="binding site" evidence="2">
    <location>
        <begin position="11"/>
        <end position="16"/>
    </location>
    <ligand>
        <name>ATP</name>
        <dbReference type="ChEBI" id="CHEBI:30616"/>
    </ligand>
</feature>
<comment type="subcellular location">
    <subcellularLocation>
        <location evidence="2">Cytoplasm</location>
    </subcellularLocation>
</comment>
<feature type="binding site" evidence="2">
    <location>
        <position position="37"/>
    </location>
    <ligand>
        <name>AMP</name>
        <dbReference type="ChEBI" id="CHEBI:456215"/>
    </ligand>
</feature>
<dbReference type="InterPro" id="IPR033690">
    <property type="entry name" value="Adenylat_kinase_CS"/>
</dbReference>
<dbReference type="Proteomes" id="UP000886744">
    <property type="component" value="Unassembled WGS sequence"/>
</dbReference>
<feature type="region of interest" description="NMP" evidence="2">
    <location>
        <begin position="31"/>
        <end position="60"/>
    </location>
</feature>
<dbReference type="NCBIfam" id="NF011104">
    <property type="entry name" value="PRK14531.1"/>
    <property type="match status" value="1"/>
</dbReference>
<dbReference type="AlphaFoldDB" id="A0A9D1E0W1"/>
<evidence type="ECO:0000256" key="1">
    <source>
        <dbReference type="ARBA" id="ARBA00022741"/>
    </source>
</evidence>
<keyword evidence="2 3" id="KW-0808">Transferase</keyword>
<keyword evidence="2" id="KW-0963">Cytoplasm</keyword>
<evidence type="ECO:0000256" key="2">
    <source>
        <dbReference type="HAMAP-Rule" id="MF_00235"/>
    </source>
</evidence>
<evidence type="ECO:0000313" key="3">
    <source>
        <dbReference type="EMBL" id="HIR62660.1"/>
    </source>
</evidence>
<keyword evidence="1 2" id="KW-0547">Nucleotide-binding</keyword>
<dbReference type="CDD" id="cd01428">
    <property type="entry name" value="ADK"/>
    <property type="match status" value="1"/>
</dbReference>
<evidence type="ECO:0000313" key="4">
    <source>
        <dbReference type="Proteomes" id="UP000886744"/>
    </source>
</evidence>
<feature type="binding site" evidence="2">
    <location>
        <begin position="86"/>
        <end position="89"/>
    </location>
    <ligand>
        <name>AMP</name>
        <dbReference type="ChEBI" id="CHEBI:456215"/>
    </ligand>
</feature>
<dbReference type="NCBIfam" id="NF011105">
    <property type="entry name" value="PRK14532.1"/>
    <property type="match status" value="1"/>
</dbReference>
<comment type="function">
    <text evidence="2">Catalyzes the reversible transfer of the terminal phosphate group between ATP and AMP. Plays an important role in cellular energy homeostasis and in adenine nucleotide metabolism.</text>
</comment>
<name>A0A9D1E0W1_9BACT</name>
<dbReference type="EC" id="2.7.4.3" evidence="2"/>
<feature type="binding site" evidence="2">
    <location>
        <position position="134"/>
    </location>
    <ligand>
        <name>AMP</name>
        <dbReference type="ChEBI" id="CHEBI:456215"/>
    </ligand>
</feature>
<protein>
    <recommendedName>
        <fullName evidence="2">Adenylate kinase</fullName>
        <shortName evidence="2">AK</shortName>
        <ecNumber evidence="2">2.7.4.3</ecNumber>
    </recommendedName>
    <alternativeName>
        <fullName evidence="2">ATP-AMP transphosphorylase</fullName>
    </alternativeName>
    <alternativeName>
        <fullName evidence="2">ATP:AMP phosphotransferase</fullName>
    </alternativeName>
    <alternativeName>
        <fullName evidence="2">Adenylate monophosphate kinase</fullName>
    </alternativeName>
</protein>
<dbReference type="InterPro" id="IPR000850">
    <property type="entry name" value="Adenylat/UMP-CMP_kin"/>
</dbReference>
<feature type="binding site" evidence="2">
    <location>
        <position position="146"/>
    </location>
    <ligand>
        <name>AMP</name>
        <dbReference type="ChEBI" id="CHEBI:456215"/>
    </ligand>
</feature>
<comment type="similarity">
    <text evidence="2">Belongs to the adenylate kinase family.</text>
</comment>
<keyword evidence="2" id="KW-0545">Nucleotide biosynthesis</keyword>
<dbReference type="GO" id="GO:0004017">
    <property type="term" value="F:AMP kinase activity"/>
    <property type="evidence" value="ECO:0007669"/>
    <property type="project" value="UniProtKB-UniRule"/>
</dbReference>
<feature type="binding site" evidence="2">
    <location>
        <position position="128"/>
    </location>
    <ligand>
        <name>ATP</name>
        <dbReference type="ChEBI" id="CHEBI:30616"/>
    </ligand>
</feature>
<keyword evidence="2" id="KW-0067">ATP-binding</keyword>
<feature type="binding site" evidence="2">
    <location>
        <position position="32"/>
    </location>
    <ligand>
        <name>AMP</name>
        <dbReference type="ChEBI" id="CHEBI:456215"/>
    </ligand>
</feature>
<proteinExistence type="inferred from homology"/>
<dbReference type="PROSITE" id="PS00113">
    <property type="entry name" value="ADENYLATE_KINASE"/>
    <property type="match status" value="1"/>
</dbReference>
<feature type="binding site" evidence="2">
    <location>
        <position position="174"/>
    </location>
    <ligand>
        <name>ATP</name>
        <dbReference type="ChEBI" id="CHEBI:30616"/>
    </ligand>
</feature>
<comment type="catalytic activity">
    <reaction evidence="2">
        <text>AMP + ATP = 2 ADP</text>
        <dbReference type="Rhea" id="RHEA:12973"/>
        <dbReference type="ChEBI" id="CHEBI:30616"/>
        <dbReference type="ChEBI" id="CHEBI:456215"/>
        <dbReference type="ChEBI" id="CHEBI:456216"/>
        <dbReference type="EC" id="2.7.4.3"/>
    </reaction>
</comment>
<reference evidence="3" key="2">
    <citation type="journal article" date="2021" name="PeerJ">
        <title>Extensive microbial diversity within the chicken gut microbiome revealed by metagenomics and culture.</title>
        <authorList>
            <person name="Gilroy R."/>
            <person name="Ravi A."/>
            <person name="Getino M."/>
            <person name="Pursley I."/>
            <person name="Horton D.L."/>
            <person name="Alikhan N.F."/>
            <person name="Baker D."/>
            <person name="Gharbi K."/>
            <person name="Hall N."/>
            <person name="Watson M."/>
            <person name="Adriaenssens E.M."/>
            <person name="Foster-Nyarko E."/>
            <person name="Jarju S."/>
            <person name="Secka A."/>
            <person name="Antonio M."/>
            <person name="Oren A."/>
            <person name="Chaudhuri R.R."/>
            <person name="La Ragione R."/>
            <person name="Hildebrand F."/>
            <person name="Pallen M.J."/>
        </authorList>
    </citation>
    <scope>NUCLEOTIDE SEQUENCE</scope>
    <source>
        <strain evidence="3">ChiHjej13B12-12457</strain>
    </source>
</reference>